<feature type="compositionally biased region" description="Low complexity" evidence="1">
    <location>
        <begin position="119"/>
        <end position="134"/>
    </location>
</feature>
<dbReference type="Gene3D" id="1.20.1270.60">
    <property type="entry name" value="Arfaptin homology (AH) domain/BAR domain"/>
    <property type="match status" value="1"/>
</dbReference>
<evidence type="ECO:0000256" key="1">
    <source>
        <dbReference type="SAM" id="MobiDB-lite"/>
    </source>
</evidence>
<dbReference type="SUPFAM" id="SSF103657">
    <property type="entry name" value="BAR/IMD domain-like"/>
    <property type="match status" value="1"/>
</dbReference>
<feature type="region of interest" description="Disordered" evidence="1">
    <location>
        <begin position="50"/>
        <end position="69"/>
    </location>
</feature>
<proteinExistence type="predicted"/>
<gene>
    <name evidence="2" type="ORF">SCUD_LOCUS1349</name>
</gene>
<evidence type="ECO:0000313" key="3">
    <source>
        <dbReference type="Proteomes" id="UP000279833"/>
    </source>
</evidence>
<keyword evidence="3" id="KW-1185">Reference proteome</keyword>
<evidence type="ECO:0000313" key="2">
    <source>
        <dbReference type="EMBL" id="VDO67105.1"/>
    </source>
</evidence>
<feature type="region of interest" description="Disordered" evidence="1">
    <location>
        <begin position="115"/>
        <end position="135"/>
    </location>
</feature>
<evidence type="ECO:0000313" key="4">
    <source>
        <dbReference type="WBParaSite" id="SCUD_0000135001-mRNA-1"/>
    </source>
</evidence>
<accession>A0A183JF85</accession>
<dbReference type="Proteomes" id="UP000279833">
    <property type="component" value="Unassembled WGS sequence"/>
</dbReference>
<name>A0A183JF85_9TREM</name>
<reference evidence="2 3" key="2">
    <citation type="submission" date="2018-11" db="EMBL/GenBank/DDBJ databases">
        <authorList>
            <consortium name="Pathogen Informatics"/>
        </authorList>
    </citation>
    <scope>NUCLEOTIDE SEQUENCE [LARGE SCALE GENOMIC DNA]</scope>
    <source>
        <strain evidence="2">Dakar</strain>
        <strain evidence="3">Dakar, Senegal</strain>
    </source>
</reference>
<sequence>MLDAENSLFKTKTTYYQRCQAGVKLREELATAQNLLNELSASLMQSSSVSFSGTSTSTGTTPSSSFSSVTIMPPTQTNVSGLPVYTAGNSYSSNLMSSTAGSNANLTQDLLNDSNIGESNLSNPTSSLSTSTSNQVAKQRVKVERLEKQLGDNDKKEIELMYAYREAVDIANHRLCELEKSKIEILCDTRLTITKSDEVVKDSLAELLNHLFTTRSLMIKQYEMIANAYQDYVPCSDYRTLVESHIQKGTEFIPEKYHFDGFHESKYVNLMIIHMHSFFECFSYLKIQLYINII</sequence>
<dbReference type="InterPro" id="IPR027267">
    <property type="entry name" value="AH/BAR_dom_sf"/>
</dbReference>
<dbReference type="EMBL" id="UZAK01001069">
    <property type="protein sequence ID" value="VDO67105.1"/>
    <property type="molecule type" value="Genomic_DNA"/>
</dbReference>
<organism evidence="4">
    <name type="scientific">Schistosoma curassoni</name>
    <dbReference type="NCBI Taxonomy" id="6186"/>
    <lineage>
        <taxon>Eukaryota</taxon>
        <taxon>Metazoa</taxon>
        <taxon>Spiralia</taxon>
        <taxon>Lophotrochozoa</taxon>
        <taxon>Platyhelminthes</taxon>
        <taxon>Trematoda</taxon>
        <taxon>Digenea</taxon>
        <taxon>Strigeidida</taxon>
        <taxon>Schistosomatoidea</taxon>
        <taxon>Schistosomatidae</taxon>
        <taxon>Schistosoma</taxon>
    </lineage>
</organism>
<dbReference type="AlphaFoldDB" id="A0A183JF85"/>
<protein>
    <submittedName>
        <fullName evidence="4">Arfaptin-1</fullName>
    </submittedName>
</protein>
<reference evidence="4" key="1">
    <citation type="submission" date="2016-06" db="UniProtKB">
        <authorList>
            <consortium name="WormBaseParasite"/>
        </authorList>
    </citation>
    <scope>IDENTIFICATION</scope>
</reference>
<dbReference type="STRING" id="6186.A0A183JF85"/>
<dbReference type="WBParaSite" id="SCUD_0000135001-mRNA-1">
    <property type="protein sequence ID" value="SCUD_0000135001-mRNA-1"/>
    <property type="gene ID" value="SCUD_0000135001"/>
</dbReference>